<sequence>MGQGSSQPMNGGLSEPENQVLFTKDRIPTSQNIAALYFEPDYLQDMSEDRDAVGPSSPPKTSKKVKSETQVEGTVTPKRKRKQTANDTNIGMPSDTPDQSHESPLDQAGAPPVKRTKIAPSTSNTKEARKPEKNGNREAIPAPESPVIANVSETREAQRQSTDMQPLTDVAHTNGTASKKPKKSKAKVTQQDEGKEVSALPQSPAETKTIRMASANPSLADSSTDQKDLTDTSAARGPRKGKTDKMIGFFAPSEVSALETFKLQFCNEHAISSERFDRMVQHVDRRKDSGWPCDESIIKKPDFWQQVYDVLPSRDRRSVYRFMRRHFQDSSQKPHHWTHEQDDELIDLVGRYGPRFAHIAKILGRVEDDVVQRWKNRLEHRSTMRRGAWSEEEVRGLLDALQASWNNLKKDGQDVGRDIYEMDESLISWGTVSNKLQNCRSRQQCADKWRKIRRKIMGQRGTGNQNAVYDPATEAKPQGRAKSITLAEQMEMERMLKSSEYVDSEDEDEEDMEQSAGIESQSPEIKDEGESADKKPTIMAAPEKLPATSAKALNKGSQINASQTEIDDDSESEASSDSAESASEDASEGEMKSGSGAGSASDSESSVESDEKPDARMSAKSPKGQEKDVTNNKASSAKSSSKPTKPTPNQKVAERSKPKTSDGRQPRSQATKTSASDSSVKAKTNAIPRAKASKPSKSITKEEEMPQATSSESESDSESASDSSDSEGETTSSSEEPSDRQSTKVAPKAPTSNQKASVKGQVSQKTQNKDESEESSSTSDETSSGDDSTDDSETDDDNDSDSDSSAVDNMPVKSLKTAARGGTKRKAWEPAEQTGKSESKRLKTGQMKSSSSSSSARSTSEDSESEDDSATRSGIHDSDSGADTDESSSASDSANSTSKPQPNAKSKSKQPTAQPKVPKAINAQKPELSKSRTPAVSKEGSNAKNGQSGPKQKPRQVNPSFPQAKKDGEKAKGKPGSTPVSKGKKSK</sequence>
<dbReference type="PROSITE" id="PS50090">
    <property type="entry name" value="MYB_LIKE"/>
    <property type="match status" value="2"/>
</dbReference>
<dbReference type="OrthoDB" id="39591at2759"/>
<feature type="compositionally biased region" description="Low complexity" evidence="4">
    <location>
        <begin position="631"/>
        <end position="649"/>
    </location>
</feature>
<protein>
    <submittedName>
        <fullName evidence="7">RNA polymerase I enhancer binding protein</fullName>
    </submittedName>
</protein>
<accession>A0A9P3BSS4</accession>
<feature type="domain" description="Myb-like" evidence="5">
    <location>
        <begin position="329"/>
        <end position="378"/>
    </location>
</feature>
<feature type="domain" description="Myb-like" evidence="5">
    <location>
        <begin position="381"/>
        <end position="453"/>
    </location>
</feature>
<feature type="compositionally biased region" description="Basic and acidic residues" evidence="4">
    <location>
        <begin position="524"/>
        <end position="536"/>
    </location>
</feature>
<evidence type="ECO:0000259" key="6">
    <source>
        <dbReference type="PROSITE" id="PS51294"/>
    </source>
</evidence>
<feature type="compositionally biased region" description="Low complexity" evidence="4">
    <location>
        <begin position="887"/>
        <end position="898"/>
    </location>
</feature>
<dbReference type="RefSeq" id="XP_043122512.1">
    <property type="nucleotide sequence ID" value="XM_043266577.1"/>
</dbReference>
<evidence type="ECO:0000256" key="4">
    <source>
        <dbReference type="SAM" id="MobiDB-lite"/>
    </source>
</evidence>
<dbReference type="SUPFAM" id="SSF46689">
    <property type="entry name" value="Homeodomain-like"/>
    <property type="match status" value="1"/>
</dbReference>
<comment type="subcellular location">
    <subcellularLocation>
        <location evidence="1">Nucleus</location>
    </subcellularLocation>
</comment>
<evidence type="ECO:0000256" key="2">
    <source>
        <dbReference type="ARBA" id="ARBA00023125"/>
    </source>
</evidence>
<dbReference type="GO" id="GO:0000976">
    <property type="term" value="F:transcription cis-regulatory region binding"/>
    <property type="evidence" value="ECO:0007669"/>
    <property type="project" value="TreeGrafter"/>
</dbReference>
<feature type="domain" description="HTH myb-type" evidence="6">
    <location>
        <begin position="329"/>
        <end position="382"/>
    </location>
</feature>
<keyword evidence="8" id="KW-1185">Reference proteome</keyword>
<gene>
    <name evidence="7" type="ORF">Aspvir_001455</name>
</gene>
<dbReference type="PANTHER" id="PTHR46380">
    <property type="entry name" value="CYCLIN-D-BINDING MYB-LIKE TRANSCRIPTION FACTOR 1"/>
    <property type="match status" value="1"/>
</dbReference>
<dbReference type="PROSITE" id="PS51294">
    <property type="entry name" value="HTH_MYB"/>
    <property type="match status" value="1"/>
</dbReference>
<feature type="compositionally biased region" description="Basic and acidic residues" evidence="4">
    <location>
        <begin position="126"/>
        <end position="136"/>
    </location>
</feature>
<keyword evidence="3" id="KW-0539">Nucleus</keyword>
<feature type="region of interest" description="Disordered" evidence="4">
    <location>
        <begin position="46"/>
        <end position="242"/>
    </location>
</feature>
<feature type="compositionally biased region" description="Low complexity" evidence="4">
    <location>
        <begin position="849"/>
        <end position="858"/>
    </location>
</feature>
<dbReference type="InterPro" id="IPR017930">
    <property type="entry name" value="Myb_dom"/>
</dbReference>
<dbReference type="InterPro" id="IPR051651">
    <property type="entry name" value="DMTF1_DNA-bind_reg"/>
</dbReference>
<dbReference type="GO" id="GO:0005634">
    <property type="term" value="C:nucleus"/>
    <property type="evidence" value="ECO:0007669"/>
    <property type="project" value="UniProtKB-SubCell"/>
</dbReference>
<feature type="compositionally biased region" description="Acidic residues" evidence="4">
    <location>
        <begin position="783"/>
        <end position="802"/>
    </location>
</feature>
<dbReference type="PANTHER" id="PTHR46380:SF2">
    <property type="entry name" value="CYCLIN-D-BINDING MYB-LIKE TRANSCRIPTION FACTOR 1"/>
    <property type="match status" value="1"/>
</dbReference>
<keyword evidence="2" id="KW-0238">DNA-binding</keyword>
<dbReference type="GeneID" id="66929437"/>
<evidence type="ECO:0000256" key="3">
    <source>
        <dbReference type="ARBA" id="ARBA00023242"/>
    </source>
</evidence>
<dbReference type="EMBL" id="BOPL01000001">
    <property type="protein sequence ID" value="GIJ99325.1"/>
    <property type="molecule type" value="Genomic_DNA"/>
</dbReference>
<comment type="caution">
    <text evidence="7">The sequence shown here is derived from an EMBL/GenBank/DDBJ whole genome shotgun (WGS) entry which is preliminary data.</text>
</comment>
<feature type="compositionally biased region" description="Polar residues" evidence="4">
    <location>
        <begin position="750"/>
        <end position="766"/>
    </location>
</feature>
<evidence type="ECO:0000256" key="1">
    <source>
        <dbReference type="ARBA" id="ARBA00004123"/>
    </source>
</evidence>
<dbReference type="GO" id="GO:0003700">
    <property type="term" value="F:DNA-binding transcription factor activity"/>
    <property type="evidence" value="ECO:0007669"/>
    <property type="project" value="TreeGrafter"/>
</dbReference>
<dbReference type="CDD" id="cd00167">
    <property type="entry name" value="SANT"/>
    <property type="match status" value="1"/>
</dbReference>
<feature type="compositionally biased region" description="Basic and acidic residues" evidence="4">
    <location>
        <begin position="652"/>
        <end position="665"/>
    </location>
</feature>
<dbReference type="InterPro" id="IPR009057">
    <property type="entry name" value="Homeodomain-like_sf"/>
</dbReference>
<feature type="compositionally biased region" description="Polar residues" evidence="4">
    <location>
        <begin position="159"/>
        <end position="176"/>
    </location>
</feature>
<dbReference type="Proteomes" id="UP000710440">
    <property type="component" value="Unassembled WGS sequence"/>
</dbReference>
<feature type="region of interest" description="Disordered" evidence="4">
    <location>
        <begin position="460"/>
        <end position="481"/>
    </location>
</feature>
<dbReference type="Pfam" id="PF13921">
    <property type="entry name" value="Myb_DNA-bind_6"/>
    <property type="match status" value="1"/>
</dbReference>
<evidence type="ECO:0000313" key="7">
    <source>
        <dbReference type="EMBL" id="GIJ99325.1"/>
    </source>
</evidence>
<feature type="region of interest" description="Disordered" evidence="4">
    <location>
        <begin position="497"/>
        <end position="987"/>
    </location>
</feature>
<feature type="region of interest" description="Disordered" evidence="4">
    <location>
        <begin position="1"/>
        <end position="26"/>
    </location>
</feature>
<feature type="compositionally biased region" description="Polar residues" evidence="4">
    <location>
        <begin position="555"/>
        <end position="564"/>
    </location>
</feature>
<feature type="compositionally biased region" description="Acidic residues" evidence="4">
    <location>
        <begin position="713"/>
        <end position="728"/>
    </location>
</feature>
<feature type="compositionally biased region" description="Polar residues" evidence="4">
    <location>
        <begin position="666"/>
        <end position="682"/>
    </location>
</feature>
<feature type="compositionally biased region" description="Polar residues" evidence="4">
    <location>
        <begin position="899"/>
        <end position="913"/>
    </location>
</feature>
<feature type="compositionally biased region" description="Acidic residues" evidence="4">
    <location>
        <begin position="502"/>
        <end position="513"/>
    </location>
</feature>
<feature type="compositionally biased region" description="Polar residues" evidence="4">
    <location>
        <begin position="931"/>
        <end position="961"/>
    </location>
</feature>
<evidence type="ECO:0000313" key="8">
    <source>
        <dbReference type="Proteomes" id="UP000710440"/>
    </source>
</evidence>
<dbReference type="AlphaFoldDB" id="A0A9P3BSS4"/>
<feature type="compositionally biased region" description="Basic and acidic residues" evidence="4">
    <location>
        <begin position="609"/>
        <end position="630"/>
    </location>
</feature>
<dbReference type="Gene3D" id="1.10.10.60">
    <property type="entry name" value="Homeodomain-like"/>
    <property type="match status" value="1"/>
</dbReference>
<feature type="compositionally biased region" description="Low complexity" evidence="4">
    <location>
        <begin position="592"/>
        <end position="606"/>
    </location>
</feature>
<proteinExistence type="predicted"/>
<organism evidence="7 8">
    <name type="scientific">Aspergillus viridinutans</name>
    <dbReference type="NCBI Taxonomy" id="75553"/>
    <lineage>
        <taxon>Eukaryota</taxon>
        <taxon>Fungi</taxon>
        <taxon>Dikarya</taxon>
        <taxon>Ascomycota</taxon>
        <taxon>Pezizomycotina</taxon>
        <taxon>Eurotiomycetes</taxon>
        <taxon>Eurotiomycetidae</taxon>
        <taxon>Eurotiales</taxon>
        <taxon>Aspergillaceae</taxon>
        <taxon>Aspergillus</taxon>
        <taxon>Aspergillus subgen. Fumigati</taxon>
    </lineage>
</organism>
<dbReference type="SMART" id="SM00717">
    <property type="entry name" value="SANT"/>
    <property type="match status" value="2"/>
</dbReference>
<dbReference type="InterPro" id="IPR001005">
    <property type="entry name" value="SANT/Myb"/>
</dbReference>
<reference evidence="7 8" key="1">
    <citation type="submission" date="2021-02" db="EMBL/GenBank/DDBJ databases">
        <title>Pan-genome distribution and transcriptional activeness of fungal secondary metabolism genes in Aspergillus section Fumigati.</title>
        <authorList>
            <person name="Takahashi H."/>
            <person name="Umemura M."/>
            <person name="Ninomiya A."/>
            <person name="Kusuya Y."/>
            <person name="Urayama S."/>
            <person name="Shimizu M."/>
            <person name="Watanabe A."/>
            <person name="Kamei K."/>
            <person name="Yaguchi T."/>
            <person name="Hagiwara D."/>
        </authorList>
    </citation>
    <scope>NUCLEOTIDE SEQUENCE [LARGE SCALE GENOMIC DNA]</scope>
    <source>
        <strain evidence="7 8">IFM 47045</strain>
    </source>
</reference>
<evidence type="ECO:0000259" key="5">
    <source>
        <dbReference type="PROSITE" id="PS50090"/>
    </source>
</evidence>
<feature type="compositionally biased region" description="Acidic residues" evidence="4">
    <location>
        <begin position="565"/>
        <end position="574"/>
    </location>
</feature>
<name>A0A9P3BSS4_ASPVI</name>